<dbReference type="KEGG" id="acab:QRX50_29425"/>
<protein>
    <submittedName>
        <fullName evidence="4">CBS domain-containing protein</fullName>
    </submittedName>
</protein>
<dbReference type="SMART" id="SM00116">
    <property type="entry name" value="CBS"/>
    <property type="match status" value="2"/>
</dbReference>
<keyword evidence="5" id="KW-1185">Reference proteome</keyword>
<dbReference type="InterPro" id="IPR046342">
    <property type="entry name" value="CBS_dom_sf"/>
</dbReference>
<dbReference type="SUPFAM" id="SSF54631">
    <property type="entry name" value="CBS-domain pair"/>
    <property type="match status" value="1"/>
</dbReference>
<dbReference type="InterPro" id="IPR000644">
    <property type="entry name" value="CBS_dom"/>
</dbReference>
<evidence type="ECO:0000313" key="4">
    <source>
        <dbReference type="EMBL" id="WIX75613.1"/>
    </source>
</evidence>
<dbReference type="Gene3D" id="3.10.580.10">
    <property type="entry name" value="CBS-domain"/>
    <property type="match status" value="1"/>
</dbReference>
<evidence type="ECO:0000256" key="2">
    <source>
        <dbReference type="PROSITE-ProRule" id="PRU00703"/>
    </source>
</evidence>
<dbReference type="PANTHER" id="PTHR43080:SF2">
    <property type="entry name" value="CBS DOMAIN-CONTAINING PROTEIN"/>
    <property type="match status" value="1"/>
</dbReference>
<organism evidence="4 5">
    <name type="scientific">Amycolatopsis carbonis</name>
    <dbReference type="NCBI Taxonomy" id="715471"/>
    <lineage>
        <taxon>Bacteria</taxon>
        <taxon>Bacillati</taxon>
        <taxon>Actinomycetota</taxon>
        <taxon>Actinomycetes</taxon>
        <taxon>Pseudonocardiales</taxon>
        <taxon>Pseudonocardiaceae</taxon>
        <taxon>Amycolatopsis</taxon>
    </lineage>
</organism>
<gene>
    <name evidence="4" type="ORF">QRX50_29425</name>
</gene>
<dbReference type="RefSeq" id="WP_285966378.1">
    <property type="nucleotide sequence ID" value="NZ_CP127294.1"/>
</dbReference>
<evidence type="ECO:0000313" key="5">
    <source>
        <dbReference type="Proteomes" id="UP001236014"/>
    </source>
</evidence>
<feature type="domain" description="CBS" evidence="3">
    <location>
        <begin position="84"/>
        <end position="139"/>
    </location>
</feature>
<dbReference type="PANTHER" id="PTHR43080">
    <property type="entry name" value="CBS DOMAIN-CONTAINING PROTEIN CBSX3, MITOCHONDRIAL"/>
    <property type="match status" value="1"/>
</dbReference>
<dbReference type="Pfam" id="PF00571">
    <property type="entry name" value="CBS"/>
    <property type="match status" value="2"/>
</dbReference>
<evidence type="ECO:0000256" key="1">
    <source>
        <dbReference type="ARBA" id="ARBA00023122"/>
    </source>
</evidence>
<name>A0A9Y2IC18_9PSEU</name>
<dbReference type="Proteomes" id="UP001236014">
    <property type="component" value="Chromosome"/>
</dbReference>
<reference evidence="4 5" key="1">
    <citation type="submission" date="2023-06" db="EMBL/GenBank/DDBJ databases">
        <authorList>
            <person name="Oyuntsetseg B."/>
            <person name="Kim S.B."/>
        </authorList>
    </citation>
    <scope>NUCLEOTIDE SEQUENCE [LARGE SCALE GENOMIC DNA]</scope>
    <source>
        <strain evidence="4 5">2-15</strain>
    </source>
</reference>
<dbReference type="InterPro" id="IPR051257">
    <property type="entry name" value="Diverse_CBS-Domain"/>
</dbReference>
<accession>A0A9Y2IC18</accession>
<dbReference type="AlphaFoldDB" id="A0A9Y2IC18"/>
<keyword evidence="1 2" id="KW-0129">CBS domain</keyword>
<proteinExistence type="predicted"/>
<dbReference type="PROSITE" id="PS51371">
    <property type="entry name" value="CBS"/>
    <property type="match status" value="2"/>
</dbReference>
<sequence>MQTRDIMTTPVIAVTPSASLAEAAGVMTEHGFTTLPVVDQAGKLIGLVSEVDLVQAGFPSDSTATGDPDTGAMLGRHRTVATVMRTPGLAVPGGLDPAELAHRMTDAGVRALPVVDNGILVGMVTFRDVLRAVPATGNS</sequence>
<dbReference type="EMBL" id="CP127294">
    <property type="protein sequence ID" value="WIX75613.1"/>
    <property type="molecule type" value="Genomic_DNA"/>
</dbReference>
<evidence type="ECO:0000259" key="3">
    <source>
        <dbReference type="PROSITE" id="PS51371"/>
    </source>
</evidence>
<feature type="domain" description="CBS" evidence="3">
    <location>
        <begin position="7"/>
        <end position="65"/>
    </location>
</feature>